<keyword evidence="1" id="KW-0175">Coiled coil</keyword>
<dbReference type="KEGG" id="tet:TTHERM_00925370"/>
<organism evidence="3 4">
    <name type="scientific">Tetrahymena thermophila (strain SB210)</name>
    <dbReference type="NCBI Taxonomy" id="312017"/>
    <lineage>
        <taxon>Eukaryota</taxon>
        <taxon>Sar</taxon>
        <taxon>Alveolata</taxon>
        <taxon>Ciliophora</taxon>
        <taxon>Intramacronucleata</taxon>
        <taxon>Oligohymenophorea</taxon>
        <taxon>Hymenostomatida</taxon>
        <taxon>Tetrahymenina</taxon>
        <taxon>Tetrahymenidae</taxon>
        <taxon>Tetrahymena</taxon>
    </lineage>
</organism>
<sequence length="1914" mass="217761">MKEDFTSLETLKRDIKQEDISNIDREAYSSIEIIQSMLNLDKIEVTDSTLQQRNERLNGYNISFQDSATFIDQNEQVNFEFKRQVEPVMINQEEKLQEECSKYQEYNKSHNEEEEKQKDKATSRRSLRDSVMKQQMMGSLKSSVCKNNSMLQELKNIQLEKKSNKVTEREIPQNLTSLDNQAEQNQSNSNIQLSPSQSETSLYLNKYYVQGNLYSSTQHQNEYSHLTQVTNPDLTSQNKSDISKSISTQNLNNEVENDNNFVPNLNLNVFSEANQTLQDISNNNNDVNQNNANLDTKNSENATSPLSNSSLTQNRLKDLIQQNKKRSFIHKQILGVLEQEGYFVEVDNQTKLEEQLEILQAQRELVRQASIDFETSRDSSPQDVNDLSLEKQGSSSSKNKHRKRHNNQSSPNAHTPENFSPYKTNSGKQNKNIFKNICDNEQQLSGNKQILQTKSERFIPSPVLMKDIILDDYQVDTERRFSCNADSKSAKRNLLRQNVFHTNVISKTPNSSTSNGGTTSWNNVIVTQQQQEIQNDKINQNQNYNSEDHPQNHFALDNFLKQQKGSQQTKEKSPSSSSSSPSLSDQEDERRISQKSTETIKASCGGESTRNRSMRMNIGWNAVNTASNKSQNSSEGDDEDDNKSGNNTNKNSQMKLANQFKQLTKYGTMELDQDSDSGRKKADNKLNINLNEKQESNGDDEYEDRLYSQSVGQNSGYNSDEADNSGNGSMTSKSGQYISKFQKYYCNLNNNFQFDSIEEMESSQESIQKSSTKNSQRMKYPGTTRAMPKLDNPSNFLQYINMRKSKRQGSKIDQQNNSENLQSNMSSSQNQSPEIHFSGVFKYNDAMSDLNIDYTQSVKTSLCKSPVSPSKQLSLSQSNFHFSLNQVKYDEINTNMSQQIKRVESENDSPYSSEQQTPHSNKNNKLDTFSSEVPSMLKLPNSQSLISNYLASINKDFNNSNSINNNPAINTSQDLKSKVLSEDNQNRVIEPINSNQTKQQSENIQANLFQQIQLQQIPDLNLLVHEQKDQLKNSDNSNYIKDYLSSVSPKIKMDASISPKISPSQLGQNTNIQNTEIQEIVYTPQNDIKSEDKAHLSSSTQFINEYIKNLNSKSQHQMKDQLPQNEESHQKIVFPLRYDILNNNQQKEQYSNITEHLTGLLQPSFLSSKDIQISQTPREKSKTTNYLELQNFQNYSKSFVNSTSPINSLSSQQVSFNTFSQANSMQLNQNCSPSENSYQNYLPSSKYGEKPFSTLNTLNQQSASNSNSTNDRNLFSQYFTDKDSQSKQLQSSSSQSILSIQNQYQTKNQFTPLKTDFPQNKYANTVTSPLQNNQNSMQLNTNQAFGSSLLNNSSNPQLLNYSNPDLLTTQNVSTQNQHHLNTSNPHVLNASYPYSVNSLNPSSLNISPTHLTNSNIQSASITPLLKINEPLVNVSTAPLLISPNSQNSIQHLSDQHNSQLGTYSNTHYFISSKTELHSPLSTSNISKQGNLKNQSSKNLDDLYQHLDLVKEDSISYHPMVNSVLITNKNQSSSTQINSNTLSKSASNIYQNVQNTNENQFNLSQLAISNQENNNQNQNSQTNVQNVSTNFANNFTNQNVHNYFDSKYLQNLSENTPMSSSQNNYYLNLQNQTSLNQNVSPSNSLKNNQDNLSQNFFSNKQIQGQIKSYTSIQNNHNFQNSDNSYSNSYFMNSEDTLNKNNSTANNQISQSAQTNKIDTNYQNQYLGTSITTQISHTTSPYTTIKIQTKIETSIQNYNEKQPINSNSINNQSIVDQIMQEYRSKIQNQQSQQTEAKSLNNLPHEKEEDYSPNQDHQRNLTYSIPTANIYDFQKNSVQDQNNFSLNDKNFFYINSKDNNISNNSHINSSLDSVNKIYSALPSQSDFTHLENPSNENSNNNYQQNLSSINQKYNLQQ</sequence>
<feature type="region of interest" description="Disordered" evidence="2">
    <location>
        <begin position="670"/>
        <end position="732"/>
    </location>
</feature>
<accession>Q22E21</accession>
<feature type="compositionally biased region" description="Low complexity" evidence="2">
    <location>
        <begin position="574"/>
        <end position="584"/>
    </location>
</feature>
<dbReference type="Proteomes" id="UP000009168">
    <property type="component" value="Unassembled WGS sequence"/>
</dbReference>
<feature type="region of interest" description="Disordered" evidence="2">
    <location>
        <begin position="763"/>
        <end position="792"/>
    </location>
</feature>
<name>Q22E21_TETTS</name>
<dbReference type="RefSeq" id="XP_001031154.2">
    <property type="nucleotide sequence ID" value="XM_001031154.2"/>
</dbReference>
<feature type="compositionally biased region" description="Low complexity" evidence="2">
    <location>
        <begin position="814"/>
        <end position="832"/>
    </location>
</feature>
<proteinExistence type="predicted"/>
<gene>
    <name evidence="3" type="ORF">TTHERM_00925370</name>
</gene>
<feature type="compositionally biased region" description="Polar residues" evidence="2">
    <location>
        <begin position="707"/>
        <end position="732"/>
    </location>
</feature>
<feature type="compositionally biased region" description="Polar residues" evidence="2">
    <location>
        <begin position="644"/>
        <end position="654"/>
    </location>
</feature>
<feature type="region of interest" description="Disordered" evidence="2">
    <location>
        <begin position="175"/>
        <end position="197"/>
    </location>
</feature>
<keyword evidence="4" id="KW-1185">Reference proteome</keyword>
<feature type="compositionally biased region" description="Low complexity" evidence="2">
    <location>
        <begin position="1889"/>
        <end position="1908"/>
    </location>
</feature>
<feature type="compositionally biased region" description="Polar residues" evidence="2">
    <location>
        <begin position="622"/>
        <end position="634"/>
    </location>
</feature>
<feature type="region of interest" description="Disordered" evidence="2">
    <location>
        <begin position="372"/>
        <end position="426"/>
    </location>
</feature>
<dbReference type="STRING" id="312017.Q22E21"/>
<feature type="region of interest" description="Disordered" evidence="2">
    <location>
        <begin position="106"/>
        <end position="130"/>
    </location>
</feature>
<evidence type="ECO:0000313" key="3">
    <source>
        <dbReference type="EMBL" id="EAR83491.2"/>
    </source>
</evidence>
<feature type="coiled-coil region" evidence="1">
    <location>
        <begin position="270"/>
        <end position="297"/>
    </location>
</feature>
<dbReference type="InParanoid" id="Q22E21"/>
<dbReference type="GeneID" id="7843364"/>
<dbReference type="EMBL" id="GG662513">
    <property type="protein sequence ID" value="EAR83491.2"/>
    <property type="molecule type" value="Genomic_DNA"/>
</dbReference>
<evidence type="ECO:0000256" key="1">
    <source>
        <dbReference type="SAM" id="Coils"/>
    </source>
</evidence>
<feature type="compositionally biased region" description="Polar residues" evidence="2">
    <location>
        <begin position="408"/>
        <end position="426"/>
    </location>
</feature>
<feature type="region of interest" description="Disordered" evidence="2">
    <location>
        <begin position="562"/>
        <end position="654"/>
    </location>
</feature>
<dbReference type="HOGENOM" id="CLU_236278_0_0_1"/>
<feature type="region of interest" description="Disordered" evidence="2">
    <location>
        <begin position="902"/>
        <end position="928"/>
    </location>
</feature>
<evidence type="ECO:0000256" key="2">
    <source>
        <dbReference type="SAM" id="MobiDB-lite"/>
    </source>
</evidence>
<reference evidence="4" key="1">
    <citation type="journal article" date="2006" name="PLoS Biol.">
        <title>Macronuclear genome sequence of the ciliate Tetrahymena thermophila, a model eukaryote.</title>
        <authorList>
            <person name="Eisen J.A."/>
            <person name="Coyne R.S."/>
            <person name="Wu M."/>
            <person name="Wu D."/>
            <person name="Thiagarajan M."/>
            <person name="Wortman J.R."/>
            <person name="Badger J.H."/>
            <person name="Ren Q."/>
            <person name="Amedeo P."/>
            <person name="Jones K.M."/>
            <person name="Tallon L.J."/>
            <person name="Delcher A.L."/>
            <person name="Salzberg S.L."/>
            <person name="Silva J.C."/>
            <person name="Haas B.J."/>
            <person name="Majoros W.H."/>
            <person name="Farzad M."/>
            <person name="Carlton J.M."/>
            <person name="Smith R.K. Jr."/>
            <person name="Garg J."/>
            <person name="Pearlman R.E."/>
            <person name="Karrer K.M."/>
            <person name="Sun L."/>
            <person name="Manning G."/>
            <person name="Elde N.C."/>
            <person name="Turkewitz A.P."/>
            <person name="Asai D.J."/>
            <person name="Wilkes D.E."/>
            <person name="Wang Y."/>
            <person name="Cai H."/>
            <person name="Collins K."/>
            <person name="Stewart B.A."/>
            <person name="Lee S.R."/>
            <person name="Wilamowska K."/>
            <person name="Weinberg Z."/>
            <person name="Ruzzo W.L."/>
            <person name="Wloga D."/>
            <person name="Gaertig J."/>
            <person name="Frankel J."/>
            <person name="Tsao C.-C."/>
            <person name="Gorovsky M.A."/>
            <person name="Keeling P.J."/>
            <person name="Waller R.F."/>
            <person name="Patron N.J."/>
            <person name="Cherry J.M."/>
            <person name="Stover N.A."/>
            <person name="Krieger C.J."/>
            <person name="del Toro C."/>
            <person name="Ryder H.F."/>
            <person name="Williamson S.C."/>
            <person name="Barbeau R.A."/>
            <person name="Hamilton E.P."/>
            <person name="Orias E."/>
        </authorList>
    </citation>
    <scope>NUCLEOTIDE SEQUENCE [LARGE SCALE GENOMIC DNA]</scope>
    <source>
        <strain evidence="4">SB210</strain>
    </source>
</reference>
<evidence type="ECO:0000313" key="4">
    <source>
        <dbReference type="Proteomes" id="UP000009168"/>
    </source>
</evidence>
<feature type="compositionally biased region" description="Polar residues" evidence="2">
    <location>
        <begin position="908"/>
        <end position="928"/>
    </location>
</feature>
<protein>
    <submittedName>
        <fullName evidence="3">Uncharacterized protein</fullName>
    </submittedName>
</protein>
<feature type="region of interest" description="Disordered" evidence="2">
    <location>
        <begin position="805"/>
        <end position="832"/>
    </location>
</feature>
<feature type="region of interest" description="Disordered" evidence="2">
    <location>
        <begin position="1888"/>
        <end position="1914"/>
    </location>
</feature>